<accession>A0A0A9ERI6</accession>
<sequence length="19" mass="2170">MRWGISPLAKGAERRAVDR</sequence>
<name>A0A0A9ERI6_ARUDO</name>
<organism evidence="1">
    <name type="scientific">Arundo donax</name>
    <name type="common">Giant reed</name>
    <name type="synonym">Donax arundinaceus</name>
    <dbReference type="NCBI Taxonomy" id="35708"/>
    <lineage>
        <taxon>Eukaryota</taxon>
        <taxon>Viridiplantae</taxon>
        <taxon>Streptophyta</taxon>
        <taxon>Embryophyta</taxon>
        <taxon>Tracheophyta</taxon>
        <taxon>Spermatophyta</taxon>
        <taxon>Magnoliopsida</taxon>
        <taxon>Liliopsida</taxon>
        <taxon>Poales</taxon>
        <taxon>Poaceae</taxon>
        <taxon>PACMAD clade</taxon>
        <taxon>Arundinoideae</taxon>
        <taxon>Arundineae</taxon>
        <taxon>Arundo</taxon>
    </lineage>
</organism>
<dbReference type="EMBL" id="GBRH01195184">
    <property type="protein sequence ID" value="JAE02712.1"/>
    <property type="molecule type" value="Transcribed_RNA"/>
</dbReference>
<reference evidence="1" key="2">
    <citation type="journal article" date="2015" name="Data Brief">
        <title>Shoot transcriptome of the giant reed, Arundo donax.</title>
        <authorList>
            <person name="Barrero R.A."/>
            <person name="Guerrero F.D."/>
            <person name="Moolhuijzen P."/>
            <person name="Goolsby J.A."/>
            <person name="Tidwell J."/>
            <person name="Bellgard S.E."/>
            <person name="Bellgard M.I."/>
        </authorList>
    </citation>
    <scope>NUCLEOTIDE SEQUENCE</scope>
    <source>
        <tissue evidence="1">Shoot tissue taken approximately 20 cm above the soil surface</tissue>
    </source>
</reference>
<evidence type="ECO:0000313" key="1">
    <source>
        <dbReference type="EMBL" id="JAE02712.1"/>
    </source>
</evidence>
<dbReference type="AlphaFoldDB" id="A0A0A9ERI6"/>
<reference evidence="1" key="1">
    <citation type="submission" date="2014-09" db="EMBL/GenBank/DDBJ databases">
        <authorList>
            <person name="Magalhaes I.L.F."/>
            <person name="Oliveira U."/>
            <person name="Santos F.R."/>
            <person name="Vidigal T.H.D.A."/>
            <person name="Brescovit A.D."/>
            <person name="Santos A.J."/>
        </authorList>
    </citation>
    <scope>NUCLEOTIDE SEQUENCE</scope>
    <source>
        <tissue evidence="1">Shoot tissue taken approximately 20 cm above the soil surface</tissue>
    </source>
</reference>
<protein>
    <submittedName>
        <fullName evidence="1">Uncharacterized protein</fullName>
    </submittedName>
</protein>
<proteinExistence type="predicted"/>